<evidence type="ECO:0000256" key="2">
    <source>
        <dbReference type="ARBA" id="ARBA00023136"/>
    </source>
</evidence>
<evidence type="ECO:0000313" key="8">
    <source>
        <dbReference type="EMBL" id="EEO29046.1"/>
    </source>
</evidence>
<dbReference type="PROSITE" id="PS51123">
    <property type="entry name" value="OMPA_2"/>
    <property type="match status" value="1"/>
</dbReference>
<dbReference type="InterPro" id="IPR036737">
    <property type="entry name" value="OmpA-like_sf"/>
</dbReference>
<comment type="subcellular location">
    <subcellularLocation>
        <location evidence="1">Cell outer membrane</location>
    </subcellularLocation>
</comment>
<feature type="compositionally biased region" description="Basic and acidic residues" evidence="5">
    <location>
        <begin position="184"/>
        <end position="193"/>
    </location>
</feature>
<dbReference type="SUPFAM" id="SSF103088">
    <property type="entry name" value="OmpA-like"/>
    <property type="match status" value="1"/>
</dbReference>
<dbReference type="PROSITE" id="PS01068">
    <property type="entry name" value="OMPA_1"/>
    <property type="match status" value="1"/>
</dbReference>
<evidence type="ECO:0000256" key="4">
    <source>
        <dbReference type="PROSITE-ProRule" id="PRU00473"/>
    </source>
</evidence>
<evidence type="ECO:0000256" key="6">
    <source>
        <dbReference type="SAM" id="SignalP"/>
    </source>
</evidence>
<keyword evidence="6" id="KW-0732">Signal</keyword>
<dbReference type="Gene3D" id="3.30.1330.60">
    <property type="entry name" value="OmpA-like domain"/>
    <property type="match status" value="1"/>
</dbReference>
<dbReference type="PRINTS" id="PR01023">
    <property type="entry name" value="NAFLGMOTY"/>
</dbReference>
<proteinExistence type="predicted"/>
<dbReference type="InterPro" id="IPR006664">
    <property type="entry name" value="OMP_bac"/>
</dbReference>
<dbReference type="GO" id="GO:0009279">
    <property type="term" value="C:cell outer membrane"/>
    <property type="evidence" value="ECO:0007669"/>
    <property type="project" value="UniProtKB-SubCell"/>
</dbReference>
<keyword evidence="3" id="KW-0998">Cell outer membrane</keyword>
<dbReference type="STRING" id="847.BRW83_2214"/>
<feature type="chain" id="PRO_5030167052" evidence="6">
    <location>
        <begin position="22"/>
        <end position="207"/>
    </location>
</feature>
<dbReference type="InterPro" id="IPR006690">
    <property type="entry name" value="OMPA-like_CS"/>
</dbReference>
<reference evidence="8 9" key="1">
    <citation type="submission" date="2009-02" db="EMBL/GenBank/DDBJ databases">
        <title>The Genome Sequence of Oxalobacter formigenes OXCC13.</title>
        <authorList>
            <consortium name="The Broad Institute Genome Sequencing Platform"/>
            <person name="Ward D."/>
            <person name="Young S.K."/>
            <person name="Kodira C.D."/>
            <person name="Zeng Q."/>
            <person name="Koehrsen M."/>
            <person name="Alvarado L."/>
            <person name="Berlin A."/>
            <person name="Borenstein D."/>
            <person name="Chen Z."/>
            <person name="Engels R."/>
            <person name="Freedman E."/>
            <person name="Gellesch M."/>
            <person name="Goldberg J."/>
            <person name="Griggs A."/>
            <person name="Gujja S."/>
            <person name="Heiman D."/>
            <person name="Hepburn T."/>
            <person name="Howarth C."/>
            <person name="Jen D."/>
            <person name="Larson L."/>
            <person name="Lewis B."/>
            <person name="Mehta T."/>
            <person name="Park D."/>
            <person name="Pearson M."/>
            <person name="Roberts A."/>
            <person name="Saif S."/>
            <person name="Shea T."/>
            <person name="Shenoy N."/>
            <person name="Sisk P."/>
            <person name="Stolte C."/>
            <person name="Sykes S."/>
            <person name="Walk T."/>
            <person name="White J."/>
            <person name="Yandava C."/>
            <person name="Allison M.J."/>
            <person name="Lander E."/>
            <person name="Nusbaum C."/>
            <person name="Galagan J."/>
            <person name="Birren B."/>
        </authorList>
    </citation>
    <scope>NUCLEOTIDE SEQUENCE [LARGE SCALE GENOMIC DNA]</scope>
    <source>
        <strain evidence="8 9">OXCC13</strain>
    </source>
</reference>
<dbReference type="Pfam" id="PF00691">
    <property type="entry name" value="OmpA"/>
    <property type="match status" value="1"/>
</dbReference>
<sequence>MNKLLKVIFAASAVVAASASAQTMTEYMAKKPYSGYLQTQRDTIVRSGTGLCWHTGYWTPADAVPGCDGPLTQPAAAAPVAVAPVPTAEKVTYAADAFFDFDKSIVKPEGKAKLDELIKALSGMDTEVIVAVGHTDWIGTDKYNQKLSERRANAVKAYLVSKGVPANKIFTEGKGKKQPIASNKTREGRAKNRRVEVEVVANRGARS</sequence>
<dbReference type="RefSeq" id="WP_005879290.1">
    <property type="nucleotide sequence ID" value="NZ_CP019430.1"/>
</dbReference>
<evidence type="ECO:0000256" key="5">
    <source>
        <dbReference type="SAM" id="MobiDB-lite"/>
    </source>
</evidence>
<protein>
    <submittedName>
        <fullName evidence="8">Outer membrane protein A</fullName>
    </submittedName>
</protein>
<dbReference type="HOGENOM" id="CLU_016890_5_0_4"/>
<feature type="domain" description="OmpA-like" evidence="7">
    <location>
        <begin position="86"/>
        <end position="203"/>
    </location>
</feature>
<keyword evidence="9" id="KW-1185">Reference proteome</keyword>
<evidence type="ECO:0000259" key="7">
    <source>
        <dbReference type="PROSITE" id="PS51123"/>
    </source>
</evidence>
<organism evidence="8 9">
    <name type="scientific">Oxalobacter formigenes OXCC13</name>
    <dbReference type="NCBI Taxonomy" id="556269"/>
    <lineage>
        <taxon>Bacteria</taxon>
        <taxon>Pseudomonadati</taxon>
        <taxon>Pseudomonadota</taxon>
        <taxon>Betaproteobacteria</taxon>
        <taxon>Burkholderiales</taxon>
        <taxon>Oxalobacteraceae</taxon>
        <taxon>Oxalobacter</taxon>
    </lineage>
</organism>
<dbReference type="EMBL" id="GG658170">
    <property type="protein sequence ID" value="EEO29046.1"/>
    <property type="molecule type" value="Genomic_DNA"/>
</dbReference>
<dbReference type="PANTHER" id="PTHR30329">
    <property type="entry name" value="STATOR ELEMENT OF FLAGELLAR MOTOR COMPLEX"/>
    <property type="match status" value="1"/>
</dbReference>
<dbReference type="InterPro" id="IPR050330">
    <property type="entry name" value="Bact_OuterMem_StrucFunc"/>
</dbReference>
<dbReference type="NCBIfam" id="NF045787">
    <property type="entry name" value="OmpABordt"/>
    <property type="match status" value="1"/>
</dbReference>
<dbReference type="CDD" id="cd07185">
    <property type="entry name" value="OmpA_C-like"/>
    <property type="match status" value="1"/>
</dbReference>
<dbReference type="Proteomes" id="UP000005089">
    <property type="component" value="Unassembled WGS sequence"/>
</dbReference>
<keyword evidence="2 4" id="KW-0472">Membrane</keyword>
<dbReference type="AlphaFoldDB" id="C3XD37"/>
<evidence type="ECO:0000256" key="1">
    <source>
        <dbReference type="ARBA" id="ARBA00004442"/>
    </source>
</evidence>
<name>C3XD37_OXAFO</name>
<evidence type="ECO:0000313" key="9">
    <source>
        <dbReference type="Proteomes" id="UP000005089"/>
    </source>
</evidence>
<dbReference type="eggNOG" id="COG2885">
    <property type="taxonomic scope" value="Bacteria"/>
</dbReference>
<feature type="region of interest" description="Disordered" evidence="5">
    <location>
        <begin position="171"/>
        <end position="193"/>
    </location>
</feature>
<gene>
    <name evidence="8" type="primary">ompA</name>
    <name evidence="8" type="ORF">OFBG_00074</name>
</gene>
<dbReference type="PRINTS" id="PR01021">
    <property type="entry name" value="OMPADOMAIN"/>
</dbReference>
<dbReference type="InterPro" id="IPR006665">
    <property type="entry name" value="OmpA-like"/>
</dbReference>
<dbReference type="OrthoDB" id="1149075at2"/>
<evidence type="ECO:0000256" key="3">
    <source>
        <dbReference type="ARBA" id="ARBA00023237"/>
    </source>
</evidence>
<dbReference type="PANTHER" id="PTHR30329:SF21">
    <property type="entry name" value="LIPOPROTEIN YIAD-RELATED"/>
    <property type="match status" value="1"/>
</dbReference>
<accession>C3XD37</accession>
<feature type="signal peptide" evidence="6">
    <location>
        <begin position="1"/>
        <end position="21"/>
    </location>
</feature>
<dbReference type="GeneID" id="77136039"/>